<evidence type="ECO:0000313" key="5">
    <source>
        <dbReference type="EMBL" id="RJP21321.1"/>
    </source>
</evidence>
<dbReference type="PANTHER" id="PTHR30050:SF2">
    <property type="entry name" value="CHROMOSOMAL REPLICATION INITIATOR PROTEIN DNAA"/>
    <property type="match status" value="1"/>
</dbReference>
<comment type="caution">
    <text evidence="5">The sequence shown here is derived from an EMBL/GenBank/DDBJ whole genome shotgun (WGS) entry which is preliminary data.</text>
</comment>
<organism evidence="5 6">
    <name type="scientific">Abyssobacteria bacterium (strain SURF_5)</name>
    <dbReference type="NCBI Taxonomy" id="2093360"/>
    <lineage>
        <taxon>Bacteria</taxon>
        <taxon>Pseudomonadati</taxon>
        <taxon>Candidatus Hydrogenedentota</taxon>
        <taxon>Candidatus Abyssobacteria</taxon>
    </lineage>
</organism>
<comment type="function">
    <text evidence="1">Plays an essential role in the initiation and regulation of chromosomal replication. ATP-DnaA binds to the origin of replication (oriC) to initiate formation of the DNA replication initiation complex once per cell cycle. Binds the DnaA box (a 9 base pair repeat at the origin) and separates the double-stranded (ds)DNA. Forms a right-handed helical filament on oriC DNA; dsDNA binds to the exterior of the filament while single-stranded (ss)DNA is stabiized in the filament's interior. The ATP-DnaA-oriC complex binds and stabilizes one strand of the AT-rich DNA unwinding element (DUE), permitting loading of DNA polymerase. After initiation quickly degrades to an ADP-DnaA complex that is not apt for DNA replication. Binds acidic phospholipids.</text>
</comment>
<dbReference type="GO" id="GO:0006270">
    <property type="term" value="P:DNA replication initiation"/>
    <property type="evidence" value="ECO:0007669"/>
    <property type="project" value="TreeGrafter"/>
</dbReference>
<protein>
    <recommendedName>
        <fullName evidence="1">Chromosomal replication initiator protein DnaA</fullName>
    </recommendedName>
</protein>
<evidence type="ECO:0000256" key="2">
    <source>
        <dbReference type="RuleBase" id="RU004227"/>
    </source>
</evidence>
<reference evidence="5 6" key="1">
    <citation type="journal article" date="2017" name="ISME J.">
        <title>Energy and carbon metabolisms in a deep terrestrial subsurface fluid microbial community.</title>
        <authorList>
            <person name="Momper L."/>
            <person name="Jungbluth S.P."/>
            <person name="Lee M.D."/>
            <person name="Amend J.P."/>
        </authorList>
    </citation>
    <scope>NUCLEOTIDE SEQUENCE [LARGE SCALE GENOMIC DNA]</scope>
    <source>
        <strain evidence="5">SURF_5</strain>
    </source>
</reference>
<dbReference type="InterPro" id="IPR020591">
    <property type="entry name" value="Chromosome_initiator_DnaA-like"/>
</dbReference>
<dbReference type="SUPFAM" id="SSF52540">
    <property type="entry name" value="P-loop containing nucleoside triphosphate hydrolases"/>
    <property type="match status" value="1"/>
</dbReference>
<dbReference type="EMBL" id="QZKU01000068">
    <property type="protein sequence ID" value="RJP21321.1"/>
    <property type="molecule type" value="Genomic_DNA"/>
</dbReference>
<dbReference type="PRINTS" id="PR00051">
    <property type="entry name" value="DNAA"/>
</dbReference>
<dbReference type="InterPro" id="IPR013317">
    <property type="entry name" value="DnaA_dom"/>
</dbReference>
<feature type="domain" description="AAA+ ATPase" evidence="4">
    <location>
        <begin position="260"/>
        <end position="388"/>
    </location>
</feature>
<dbReference type="GO" id="GO:0005524">
    <property type="term" value="F:ATP binding"/>
    <property type="evidence" value="ECO:0007669"/>
    <property type="project" value="UniProtKB-KW"/>
</dbReference>
<dbReference type="SMART" id="SM00382">
    <property type="entry name" value="AAA"/>
    <property type="match status" value="1"/>
</dbReference>
<accession>A0A3A4P0E3</accession>
<dbReference type="InterPro" id="IPR007831">
    <property type="entry name" value="T2SS_GspE_N"/>
</dbReference>
<keyword evidence="1" id="KW-0235">DNA replication</keyword>
<dbReference type="Gene3D" id="3.40.50.300">
    <property type="entry name" value="P-loop containing nucleotide triphosphate hydrolases"/>
    <property type="match status" value="1"/>
</dbReference>
<evidence type="ECO:0000256" key="3">
    <source>
        <dbReference type="SAM" id="MobiDB-lite"/>
    </source>
</evidence>
<feature type="compositionally biased region" description="Basic and acidic residues" evidence="3">
    <location>
        <begin position="188"/>
        <end position="218"/>
    </location>
</feature>
<feature type="region of interest" description="Disordered" evidence="3">
    <location>
        <begin position="1"/>
        <end position="23"/>
    </location>
</feature>
<dbReference type="Pfam" id="PF05157">
    <property type="entry name" value="MshEN"/>
    <property type="match status" value="1"/>
</dbReference>
<dbReference type="SUPFAM" id="SSF160246">
    <property type="entry name" value="EspE N-terminal domain-like"/>
    <property type="match status" value="1"/>
</dbReference>
<keyword evidence="1" id="KW-0067">ATP-binding</keyword>
<keyword evidence="1" id="KW-0547">Nucleotide-binding</keyword>
<gene>
    <name evidence="5" type="ORF">C4520_09915</name>
</gene>
<dbReference type="AlphaFoldDB" id="A0A3A4P0E3"/>
<dbReference type="CDD" id="cd00009">
    <property type="entry name" value="AAA"/>
    <property type="match status" value="1"/>
</dbReference>
<dbReference type="Pfam" id="PF00308">
    <property type="entry name" value="Bac_DnaA"/>
    <property type="match status" value="1"/>
</dbReference>
<sequence length="468" mass="52884">MKKSSNKPAAKPGAPPKKKHLKDANKKLAELLIREEMITRQELEEAIRQKNSADHFLGEILLDLRYVTEEELIGCLVRHCRIPHLKLSNLQVRTEAAELIPAEICHTYKLLPIDKLGSLLTVAMVNPLDTEALDAVKEQVKLRIKPILCSWADYSELYARIYGAEVNKDQQVHDEMGEEEEADEDDEEPKKDTASAARDKSTRREPQEEPAEEKKGAAESKTPCRRGLVERFIFQNFVVAEANSFTYALAKSVSEAPGAEYNPLFIYGNSGLGKTHLSNAIGNEAIRRDNSLSLFYIPTSQFIDELLEAIEQERMKEFRETFSNLDILIVDDVQFLSARTKAQEEFFNIFNAIYNRKRQIILISDVPPKKLKGLESRLISRFEGGVVACMEEPDFQTRLTILQQRSESAGVAVPEEVLELLAKSIPSNIRELEGALKKLLAYSSLVGHEISVELAQEILKHLFRPVEA</sequence>
<name>A0A3A4P0E3_ABYX5</name>
<feature type="compositionally biased region" description="Low complexity" evidence="3">
    <location>
        <begin position="1"/>
        <end position="12"/>
    </location>
</feature>
<dbReference type="Gene3D" id="1.10.8.60">
    <property type="match status" value="1"/>
</dbReference>
<dbReference type="InterPro" id="IPR037257">
    <property type="entry name" value="T2SS_E_N_sf"/>
</dbReference>
<dbReference type="Proteomes" id="UP000265882">
    <property type="component" value="Unassembled WGS sequence"/>
</dbReference>
<dbReference type="GO" id="GO:0005886">
    <property type="term" value="C:plasma membrane"/>
    <property type="evidence" value="ECO:0007669"/>
    <property type="project" value="TreeGrafter"/>
</dbReference>
<dbReference type="InterPro" id="IPR003593">
    <property type="entry name" value="AAA+_ATPase"/>
</dbReference>
<evidence type="ECO:0000313" key="6">
    <source>
        <dbReference type="Proteomes" id="UP000265882"/>
    </source>
</evidence>
<keyword evidence="1" id="KW-0238">DNA-binding</keyword>
<comment type="similarity">
    <text evidence="2">Belongs to the DnaA family.</text>
</comment>
<dbReference type="Gene3D" id="3.30.300.160">
    <property type="entry name" value="Type II secretion system, protein E, N-terminal domain"/>
    <property type="match status" value="1"/>
</dbReference>
<evidence type="ECO:0000256" key="1">
    <source>
        <dbReference type="RuleBase" id="RU000577"/>
    </source>
</evidence>
<evidence type="ECO:0000259" key="4">
    <source>
        <dbReference type="SMART" id="SM00382"/>
    </source>
</evidence>
<dbReference type="InterPro" id="IPR027417">
    <property type="entry name" value="P-loop_NTPase"/>
</dbReference>
<proteinExistence type="inferred from homology"/>
<feature type="compositionally biased region" description="Acidic residues" evidence="3">
    <location>
        <begin position="176"/>
        <end position="187"/>
    </location>
</feature>
<feature type="region of interest" description="Disordered" evidence="3">
    <location>
        <begin position="172"/>
        <end position="220"/>
    </location>
</feature>
<dbReference type="GO" id="GO:0003688">
    <property type="term" value="F:DNA replication origin binding"/>
    <property type="evidence" value="ECO:0007669"/>
    <property type="project" value="TreeGrafter"/>
</dbReference>
<dbReference type="PANTHER" id="PTHR30050">
    <property type="entry name" value="CHROMOSOMAL REPLICATION INITIATOR PROTEIN DNAA"/>
    <property type="match status" value="1"/>
</dbReference>